<evidence type="ECO:0000313" key="2">
    <source>
        <dbReference type="Proteomes" id="UP000232227"/>
    </source>
</evidence>
<reference evidence="1 2" key="1">
    <citation type="submission" date="2017-09" db="EMBL/GenBank/DDBJ databases">
        <title>SPAdes assembly of the Mesoplasma lactucae genome.</title>
        <authorList>
            <person name="Knight T.F."/>
            <person name="Rubinstein R."/>
            <person name="Citino T."/>
        </authorList>
    </citation>
    <scope>NUCLEOTIDE SEQUENCE [LARGE SCALE GENOMIC DNA]</scope>
    <source>
        <strain evidence="1 2">831-C4</strain>
    </source>
</reference>
<evidence type="ECO:0000313" key="1">
    <source>
        <dbReference type="EMBL" id="ATG97807.1"/>
    </source>
</evidence>
<organism evidence="1 2">
    <name type="scientific">Mesoplasma lactucae ATCC 49193</name>
    <dbReference type="NCBI Taxonomy" id="81460"/>
    <lineage>
        <taxon>Bacteria</taxon>
        <taxon>Bacillati</taxon>
        <taxon>Mycoplasmatota</taxon>
        <taxon>Mollicutes</taxon>
        <taxon>Entomoplasmatales</taxon>
        <taxon>Entomoplasmataceae</taxon>
        <taxon>Mesoplasma</taxon>
    </lineage>
</organism>
<protein>
    <submittedName>
        <fullName evidence="1">Uncharacterized protein</fullName>
    </submittedName>
</protein>
<keyword evidence="2" id="KW-1185">Reference proteome</keyword>
<gene>
    <name evidence="1" type="ORF">CP520_03670</name>
</gene>
<accession>A0A291ISZ1</accession>
<dbReference type="AlphaFoldDB" id="A0A291ISZ1"/>
<sequence>MTMKNYNLKIFNPDDEKLFNTIVNNSDEVHFVDEPNLIATYDVNDKSKDFKINYLNLSEIFIDEDKTNEFKAYLTNLLALANLNANQYKKEVVLEPSILTDMLVDVWRKEVDKQELFNLEMVADIMYVYITNKNYVNALIASYFFLSFIGYDLITNKTDYFKTFIDNFLSQREENFFATEYSEIQYLTQSLIDQIKLLSIDTLTDKELTESDWYDLTLVDNWVKRMNQNPGLISSLKELSK</sequence>
<dbReference type="RefSeq" id="WP_096863112.1">
    <property type="nucleotide sequence ID" value="NZ_CP023668.1"/>
</dbReference>
<dbReference type="Proteomes" id="UP000232227">
    <property type="component" value="Chromosome"/>
</dbReference>
<dbReference type="EMBL" id="CP023668">
    <property type="protein sequence ID" value="ATG97807.1"/>
    <property type="molecule type" value="Genomic_DNA"/>
</dbReference>
<name>A0A291ISZ1_9MOLU</name>
<dbReference type="KEGG" id="mlac:CP520_03670"/>
<proteinExistence type="predicted"/>